<feature type="non-terminal residue" evidence="2">
    <location>
        <position position="104"/>
    </location>
</feature>
<sequence length="104" mass="10744">MEEFRGLQNEIYFQVKGQSIAFGSSPFAIYRKKRGLALPGECQCDAAASCPPGPPGSPGEPGMDGTNGEPGPPGPPGLRGNYPPVSVDIKANCRICPGGPQGFP</sequence>
<feature type="region of interest" description="Disordered" evidence="1">
    <location>
        <begin position="48"/>
        <end position="85"/>
    </location>
</feature>
<dbReference type="Proteomes" id="UP000004810">
    <property type="component" value="Unassembled WGS sequence"/>
</dbReference>
<protein>
    <recommendedName>
        <fullName evidence="4">Nematode cuticle collagen N-terminal domain-containing protein</fullName>
    </recommendedName>
</protein>
<accession>J9DR07</accession>
<name>J9DR07_WUCBA</name>
<evidence type="ECO:0008006" key="4">
    <source>
        <dbReference type="Google" id="ProtNLM"/>
    </source>
</evidence>
<proteinExistence type="predicted"/>
<dbReference type="EMBL" id="ADBV01017190">
    <property type="protein sequence ID" value="EJW72001.1"/>
    <property type="molecule type" value="Genomic_DNA"/>
</dbReference>
<evidence type="ECO:0000313" key="2">
    <source>
        <dbReference type="EMBL" id="EJW72001.1"/>
    </source>
</evidence>
<dbReference type="AlphaFoldDB" id="J9DR07"/>
<organism evidence="2 3">
    <name type="scientific">Wuchereria bancrofti</name>
    <dbReference type="NCBI Taxonomy" id="6293"/>
    <lineage>
        <taxon>Eukaryota</taxon>
        <taxon>Metazoa</taxon>
        <taxon>Ecdysozoa</taxon>
        <taxon>Nematoda</taxon>
        <taxon>Chromadorea</taxon>
        <taxon>Rhabditida</taxon>
        <taxon>Spirurina</taxon>
        <taxon>Spiruromorpha</taxon>
        <taxon>Filarioidea</taxon>
        <taxon>Onchocercidae</taxon>
        <taxon>Wuchereria</taxon>
    </lineage>
</organism>
<reference evidence="3" key="1">
    <citation type="submission" date="2012-08" db="EMBL/GenBank/DDBJ databases">
        <title>The Genome Sequence of Wuchereria bancrofti.</title>
        <authorList>
            <person name="Nutman T.B."/>
            <person name="Fink D.L."/>
            <person name="Russ C."/>
            <person name="Young S."/>
            <person name="Zeng Q."/>
            <person name="Koehrsen M."/>
            <person name="Alvarado L."/>
            <person name="Berlin A."/>
            <person name="Chapman S.B."/>
            <person name="Chen Z."/>
            <person name="Freedman E."/>
            <person name="Gellesch M."/>
            <person name="Goldberg J."/>
            <person name="Griggs A."/>
            <person name="Gujja S."/>
            <person name="Heilman E.R."/>
            <person name="Heiman D."/>
            <person name="Hepburn T."/>
            <person name="Howarth C."/>
            <person name="Jen D."/>
            <person name="Larson L."/>
            <person name="Lewis B."/>
            <person name="Mehta T."/>
            <person name="Park D."/>
            <person name="Pearson M."/>
            <person name="Roberts A."/>
            <person name="Saif S."/>
            <person name="Shea T."/>
            <person name="Shenoy N."/>
            <person name="Sisk P."/>
            <person name="Stolte C."/>
            <person name="Sykes S."/>
            <person name="Walk T."/>
            <person name="White J."/>
            <person name="Yandava C."/>
            <person name="Haas B."/>
            <person name="Henn M.R."/>
            <person name="Nusbaum C."/>
            <person name="Birren B."/>
        </authorList>
    </citation>
    <scope>NUCLEOTIDE SEQUENCE [LARGE SCALE GENOMIC DNA]</scope>
    <source>
        <strain evidence="3">NA</strain>
    </source>
</reference>
<evidence type="ECO:0000313" key="3">
    <source>
        <dbReference type="Proteomes" id="UP000004810"/>
    </source>
</evidence>
<gene>
    <name evidence="2" type="ORF">WUBG_17092</name>
</gene>
<evidence type="ECO:0000256" key="1">
    <source>
        <dbReference type="SAM" id="MobiDB-lite"/>
    </source>
</evidence>
<comment type="caution">
    <text evidence="2">The sequence shown here is derived from an EMBL/GenBank/DDBJ whole genome shotgun (WGS) entry which is preliminary data.</text>
</comment>